<organism evidence="2 3">
    <name type="scientific">Neolewinella maritima</name>
    <dbReference type="NCBI Taxonomy" id="1383882"/>
    <lineage>
        <taxon>Bacteria</taxon>
        <taxon>Pseudomonadati</taxon>
        <taxon>Bacteroidota</taxon>
        <taxon>Saprospiria</taxon>
        <taxon>Saprospirales</taxon>
        <taxon>Lewinellaceae</taxon>
        <taxon>Neolewinella</taxon>
    </lineage>
</organism>
<gene>
    <name evidence="2" type="ORF">LEM8419_03413</name>
</gene>
<evidence type="ECO:0000313" key="2">
    <source>
        <dbReference type="EMBL" id="CAH1002539.1"/>
    </source>
</evidence>
<sequence length="259" mass="29749">MWSPRSFSFAALLLLSQETAAQITNSGNQYVTETLNLDPQAIQALIKAGDAQGKNVRWLTLGEKTMKYDLTLKQTEAKRRERDLQRKQLAELSEGLRRTKELFQKYYEQFTMVSNAAQTVAGFLEIGKRVRSIIEIIDQLRMQFIRMNQFTDQERDLIGRTLTAMIDRTEQVVKASKFALMGTNTSQEELAELRAEHGNFMVTLRSIDRTDQLALIDQEIALIIHDLQGLVRLLSNIQTNRENDTVPETEILRRLLSDN</sequence>
<keyword evidence="1" id="KW-0732">Signal</keyword>
<accession>A0ABM9B571</accession>
<proteinExistence type="predicted"/>
<protein>
    <submittedName>
        <fullName evidence="2">Uncharacterized protein</fullName>
    </submittedName>
</protein>
<dbReference type="Proteomes" id="UP000837803">
    <property type="component" value="Unassembled WGS sequence"/>
</dbReference>
<comment type="caution">
    <text evidence="2">The sequence shown here is derived from an EMBL/GenBank/DDBJ whole genome shotgun (WGS) entry which is preliminary data.</text>
</comment>
<evidence type="ECO:0000256" key="1">
    <source>
        <dbReference type="SAM" id="SignalP"/>
    </source>
</evidence>
<reference evidence="2" key="1">
    <citation type="submission" date="2021-12" db="EMBL/GenBank/DDBJ databases">
        <authorList>
            <person name="Rodrigo-Torres L."/>
            <person name="Arahal R. D."/>
            <person name="Lucena T."/>
        </authorList>
    </citation>
    <scope>NUCLEOTIDE SEQUENCE</scope>
    <source>
        <strain evidence="2">CECT 8419</strain>
    </source>
</reference>
<dbReference type="RefSeq" id="WP_238752368.1">
    <property type="nucleotide sequence ID" value="NZ_CAKLPZ010000006.1"/>
</dbReference>
<name>A0ABM9B571_9BACT</name>
<keyword evidence="3" id="KW-1185">Reference proteome</keyword>
<feature type="signal peptide" evidence="1">
    <location>
        <begin position="1"/>
        <end position="21"/>
    </location>
</feature>
<dbReference type="EMBL" id="CAKLPZ010000006">
    <property type="protein sequence ID" value="CAH1002539.1"/>
    <property type="molecule type" value="Genomic_DNA"/>
</dbReference>
<evidence type="ECO:0000313" key="3">
    <source>
        <dbReference type="Proteomes" id="UP000837803"/>
    </source>
</evidence>
<feature type="chain" id="PRO_5047355016" evidence="1">
    <location>
        <begin position="22"/>
        <end position="259"/>
    </location>
</feature>